<comment type="caution">
    <text evidence="1">The sequence shown here is derived from an EMBL/GenBank/DDBJ whole genome shotgun (WGS) entry which is preliminary data.</text>
</comment>
<evidence type="ECO:0000313" key="1">
    <source>
        <dbReference type="EMBL" id="KAI3366918.1"/>
    </source>
</evidence>
<evidence type="ECO:0000313" key="2">
    <source>
        <dbReference type="Proteomes" id="UP000831701"/>
    </source>
</evidence>
<accession>A0ACB8WGE4</accession>
<keyword evidence="2" id="KW-1185">Reference proteome</keyword>
<name>A0ACB8WGE4_9TELE</name>
<dbReference type="Proteomes" id="UP000831701">
    <property type="component" value="Chromosome 10"/>
</dbReference>
<feature type="non-terminal residue" evidence="1">
    <location>
        <position position="1"/>
    </location>
</feature>
<organism evidence="1 2">
    <name type="scientific">Scortum barcoo</name>
    <name type="common">barcoo grunter</name>
    <dbReference type="NCBI Taxonomy" id="214431"/>
    <lineage>
        <taxon>Eukaryota</taxon>
        <taxon>Metazoa</taxon>
        <taxon>Chordata</taxon>
        <taxon>Craniata</taxon>
        <taxon>Vertebrata</taxon>
        <taxon>Euteleostomi</taxon>
        <taxon>Actinopterygii</taxon>
        <taxon>Neopterygii</taxon>
        <taxon>Teleostei</taxon>
        <taxon>Neoteleostei</taxon>
        <taxon>Acanthomorphata</taxon>
        <taxon>Eupercaria</taxon>
        <taxon>Centrarchiformes</taxon>
        <taxon>Terapontoidei</taxon>
        <taxon>Terapontidae</taxon>
        <taxon>Scortum</taxon>
    </lineage>
</organism>
<reference evidence="1" key="1">
    <citation type="submission" date="2022-04" db="EMBL/GenBank/DDBJ databases">
        <title>Jade perch genome.</title>
        <authorList>
            <person name="Chao B."/>
        </authorList>
    </citation>
    <scope>NUCLEOTIDE SEQUENCE</scope>
    <source>
        <strain evidence="1">CB-2022</strain>
    </source>
</reference>
<protein>
    <submittedName>
        <fullName evidence="1">Uncharacterized protein</fullName>
    </submittedName>
</protein>
<sequence length="346" mass="38709">SPIWNNNGVSLTFHIPRIDIKGVVKVCVLLPDGSCHGNATIIYQSSPSCTNTAPRSSWVSGKREITLTGSHLEFAEGVVHSLLLQEVRPPRNTDFKHLTYYTPAAGNAQSSFTSSVFLRVANETLPCTTITYYPDPEFTSFETIRTGDDVLITVQKKADKLEMTPEELTVWGINEDKQYPCIMEGKTNNNKPEFFICQIQSPPSATFEQLMAVSSSPVIRPMMVVSSANLMMVLELWVTTQSCVNREYSRGLSTQPWGAVPVFRVRVEDVVLPIRTAWGREAQDPVREGGVEPEIMYGDKTVTLGRPSLIHQVLQILRFLLIPCVIIVLVAICQWQKKLTAEMKKY</sequence>
<proteinExistence type="predicted"/>
<dbReference type="EMBL" id="CM041540">
    <property type="protein sequence ID" value="KAI3366918.1"/>
    <property type="molecule type" value="Genomic_DNA"/>
</dbReference>
<gene>
    <name evidence="1" type="ORF">L3Q82_009558</name>
</gene>